<comment type="caution">
    <text evidence="2">The sequence shown here is derived from an EMBL/GenBank/DDBJ whole genome shotgun (WGS) entry which is preliminary data.</text>
</comment>
<accession>A0AAN7AN03</accession>
<reference evidence="2" key="2">
    <citation type="submission" date="2023-05" db="EMBL/GenBank/DDBJ databases">
        <authorList>
            <consortium name="Lawrence Berkeley National Laboratory"/>
            <person name="Steindorff A."/>
            <person name="Hensen N."/>
            <person name="Bonometti L."/>
            <person name="Westerberg I."/>
            <person name="Brannstrom I.O."/>
            <person name="Guillou S."/>
            <person name="Cros-Aarteil S."/>
            <person name="Calhoun S."/>
            <person name="Haridas S."/>
            <person name="Kuo A."/>
            <person name="Mondo S."/>
            <person name="Pangilinan J."/>
            <person name="Riley R."/>
            <person name="Labutti K."/>
            <person name="Andreopoulos B."/>
            <person name="Lipzen A."/>
            <person name="Chen C."/>
            <person name="Yanf M."/>
            <person name="Daum C."/>
            <person name="Ng V."/>
            <person name="Clum A."/>
            <person name="Ohm R."/>
            <person name="Martin F."/>
            <person name="Silar P."/>
            <person name="Natvig D."/>
            <person name="Lalanne C."/>
            <person name="Gautier V."/>
            <person name="Ament-Velasquez S.L."/>
            <person name="Kruys A."/>
            <person name="Hutchinson M.I."/>
            <person name="Powell A.J."/>
            <person name="Barry K."/>
            <person name="Miller A.N."/>
            <person name="Grigoriev I.V."/>
            <person name="Debuchy R."/>
            <person name="Gladieux P."/>
            <person name="Thoren M.H."/>
            <person name="Johannesson H."/>
        </authorList>
    </citation>
    <scope>NUCLEOTIDE SEQUENCE</scope>
    <source>
        <strain evidence="2">CBS 315.58</strain>
    </source>
</reference>
<feature type="region of interest" description="Disordered" evidence="1">
    <location>
        <begin position="45"/>
        <end position="66"/>
    </location>
</feature>
<evidence type="ECO:0000313" key="3">
    <source>
        <dbReference type="Proteomes" id="UP001303160"/>
    </source>
</evidence>
<sequence length="287" mass="32350">MASPHLDPSDIHNFLRPYTASNEGYGYFQDSYDFRADAPRSVASATNDDLDGFESDQTYSEGQSYTSAPSVVSQAYTASTMQSSSPSVFSRWGYQSSTGQTSIASGRRSVVGQPVAAASADWVQHAGELWCEFSDFLGCTTTFRLNDRDSWTRHHIAHLRELYPVQSQCWFCDDFWFAAKSPGDLYPTFCDRMDHIHSHIADDHKTTSDTRRDFYVIEHMYQADLISDSEYHMARRYDELPAAYRLPGLPGAAPPSSSDRPPPNSSDRHRSRGGDGYSQGSRYRPRR</sequence>
<dbReference type="AlphaFoldDB" id="A0AAN7AN03"/>
<feature type="compositionally biased region" description="Polar residues" evidence="1">
    <location>
        <begin position="55"/>
        <end position="66"/>
    </location>
</feature>
<feature type="compositionally biased region" description="Low complexity" evidence="1">
    <location>
        <begin position="245"/>
        <end position="259"/>
    </location>
</feature>
<feature type="region of interest" description="Disordered" evidence="1">
    <location>
        <begin position="245"/>
        <end position="287"/>
    </location>
</feature>
<gene>
    <name evidence="2" type="ORF">QBC40DRAFT_28504</name>
</gene>
<proteinExistence type="predicted"/>
<name>A0AAN7AN03_9PEZI</name>
<organism evidence="2 3">
    <name type="scientific">Triangularia verruculosa</name>
    <dbReference type="NCBI Taxonomy" id="2587418"/>
    <lineage>
        <taxon>Eukaryota</taxon>
        <taxon>Fungi</taxon>
        <taxon>Dikarya</taxon>
        <taxon>Ascomycota</taxon>
        <taxon>Pezizomycotina</taxon>
        <taxon>Sordariomycetes</taxon>
        <taxon>Sordariomycetidae</taxon>
        <taxon>Sordariales</taxon>
        <taxon>Podosporaceae</taxon>
        <taxon>Triangularia</taxon>
    </lineage>
</organism>
<dbReference type="EMBL" id="MU864041">
    <property type="protein sequence ID" value="KAK4194751.1"/>
    <property type="molecule type" value="Genomic_DNA"/>
</dbReference>
<evidence type="ECO:0000256" key="1">
    <source>
        <dbReference type="SAM" id="MobiDB-lite"/>
    </source>
</evidence>
<dbReference type="Proteomes" id="UP001303160">
    <property type="component" value="Unassembled WGS sequence"/>
</dbReference>
<reference evidence="2" key="1">
    <citation type="journal article" date="2023" name="Mol. Phylogenet. Evol.">
        <title>Genome-scale phylogeny and comparative genomics of the fungal order Sordariales.</title>
        <authorList>
            <person name="Hensen N."/>
            <person name="Bonometti L."/>
            <person name="Westerberg I."/>
            <person name="Brannstrom I.O."/>
            <person name="Guillou S."/>
            <person name="Cros-Aarteil S."/>
            <person name="Calhoun S."/>
            <person name="Haridas S."/>
            <person name="Kuo A."/>
            <person name="Mondo S."/>
            <person name="Pangilinan J."/>
            <person name="Riley R."/>
            <person name="LaButti K."/>
            <person name="Andreopoulos B."/>
            <person name="Lipzen A."/>
            <person name="Chen C."/>
            <person name="Yan M."/>
            <person name="Daum C."/>
            <person name="Ng V."/>
            <person name="Clum A."/>
            <person name="Steindorff A."/>
            <person name="Ohm R.A."/>
            <person name="Martin F."/>
            <person name="Silar P."/>
            <person name="Natvig D.O."/>
            <person name="Lalanne C."/>
            <person name="Gautier V."/>
            <person name="Ament-Velasquez S.L."/>
            <person name="Kruys A."/>
            <person name="Hutchinson M.I."/>
            <person name="Powell A.J."/>
            <person name="Barry K."/>
            <person name="Miller A.N."/>
            <person name="Grigoriev I.V."/>
            <person name="Debuchy R."/>
            <person name="Gladieux P."/>
            <person name="Hiltunen Thoren M."/>
            <person name="Johannesson H."/>
        </authorList>
    </citation>
    <scope>NUCLEOTIDE SEQUENCE</scope>
    <source>
        <strain evidence="2">CBS 315.58</strain>
    </source>
</reference>
<evidence type="ECO:0000313" key="2">
    <source>
        <dbReference type="EMBL" id="KAK4194751.1"/>
    </source>
</evidence>
<keyword evidence="3" id="KW-1185">Reference proteome</keyword>
<protein>
    <submittedName>
        <fullName evidence="2">Uncharacterized protein</fullName>
    </submittedName>
</protein>